<sequence>MVEWSDQERSIITSIFDHVLTHLFSCRCLIVYPWTQRYFGCPRNQGAARSGSFECHALEKLHIDPDNFKISVCSIFDPEYSCIVFGLSHSCWLTALTIVVAAKMGTAFTADIQAAFQKFLSVVVNALGRQYH</sequence>
<organism evidence="8 9">
    <name type="scientific">Sphaeramia orbicularis</name>
    <name type="common">orbiculate cardinalfish</name>
    <dbReference type="NCBI Taxonomy" id="375764"/>
    <lineage>
        <taxon>Eukaryota</taxon>
        <taxon>Metazoa</taxon>
        <taxon>Chordata</taxon>
        <taxon>Craniata</taxon>
        <taxon>Vertebrata</taxon>
        <taxon>Euteleostomi</taxon>
        <taxon>Actinopterygii</taxon>
        <taxon>Neopterygii</taxon>
        <taxon>Teleostei</taxon>
        <taxon>Neoteleostei</taxon>
        <taxon>Acanthomorphata</taxon>
        <taxon>Gobiaria</taxon>
        <taxon>Kurtiformes</taxon>
        <taxon>Apogonoidei</taxon>
        <taxon>Apogonidae</taxon>
        <taxon>Apogoninae</taxon>
        <taxon>Sphaeramia</taxon>
    </lineage>
</organism>
<dbReference type="SUPFAM" id="SSF46458">
    <property type="entry name" value="Globin-like"/>
    <property type="match status" value="1"/>
</dbReference>
<dbReference type="InParanoid" id="A0A673AW70"/>
<dbReference type="GO" id="GO:0005344">
    <property type="term" value="F:oxygen carrier activity"/>
    <property type="evidence" value="ECO:0007669"/>
    <property type="project" value="UniProtKB-KW"/>
</dbReference>
<dbReference type="GO" id="GO:0046872">
    <property type="term" value="F:metal ion binding"/>
    <property type="evidence" value="ECO:0007669"/>
    <property type="project" value="UniProtKB-KW"/>
</dbReference>
<accession>A0A673AW70</accession>
<reference evidence="8" key="2">
    <citation type="submission" date="2025-08" db="UniProtKB">
        <authorList>
            <consortium name="Ensembl"/>
        </authorList>
    </citation>
    <scope>IDENTIFICATION</scope>
</reference>
<reference evidence="8" key="1">
    <citation type="submission" date="2019-06" db="EMBL/GenBank/DDBJ databases">
        <authorList>
            <consortium name="Wellcome Sanger Institute Data Sharing"/>
        </authorList>
    </citation>
    <scope>NUCLEOTIDE SEQUENCE [LARGE SCALE GENOMIC DNA]</scope>
</reference>
<protein>
    <recommendedName>
        <fullName evidence="7">Globin domain-containing protein</fullName>
    </recommendedName>
</protein>
<dbReference type="GO" id="GO:0031720">
    <property type="term" value="F:haptoglobin binding"/>
    <property type="evidence" value="ECO:0007669"/>
    <property type="project" value="TreeGrafter"/>
</dbReference>
<dbReference type="Ensembl" id="ENSSORT00005034818.1">
    <property type="protein sequence ID" value="ENSSORP00005033905.1"/>
    <property type="gene ID" value="ENSSORG00005016040.1"/>
</dbReference>
<dbReference type="GO" id="GO:0019825">
    <property type="term" value="F:oxygen binding"/>
    <property type="evidence" value="ECO:0007669"/>
    <property type="project" value="InterPro"/>
</dbReference>
<evidence type="ECO:0000313" key="9">
    <source>
        <dbReference type="Proteomes" id="UP000472271"/>
    </source>
</evidence>
<comment type="similarity">
    <text evidence="1">Belongs to the globin family.</text>
</comment>
<dbReference type="GO" id="GO:0031838">
    <property type="term" value="C:haptoglobin-hemoglobin complex"/>
    <property type="evidence" value="ECO:0007669"/>
    <property type="project" value="TreeGrafter"/>
</dbReference>
<dbReference type="InterPro" id="IPR050056">
    <property type="entry name" value="Hemoglobin_oxygen_transport"/>
</dbReference>
<evidence type="ECO:0000259" key="7">
    <source>
        <dbReference type="PROSITE" id="PS01033"/>
    </source>
</evidence>
<evidence type="ECO:0000256" key="5">
    <source>
        <dbReference type="ARBA" id="ARBA00022723"/>
    </source>
</evidence>
<dbReference type="GO" id="GO:0005833">
    <property type="term" value="C:hemoglobin complex"/>
    <property type="evidence" value="ECO:0007669"/>
    <property type="project" value="TreeGrafter"/>
</dbReference>
<dbReference type="GO" id="GO:0072562">
    <property type="term" value="C:blood microparticle"/>
    <property type="evidence" value="ECO:0007669"/>
    <property type="project" value="TreeGrafter"/>
</dbReference>
<proteinExistence type="inferred from homology"/>
<evidence type="ECO:0000256" key="1">
    <source>
        <dbReference type="ARBA" id="ARBA00008705"/>
    </source>
</evidence>
<dbReference type="Proteomes" id="UP000472271">
    <property type="component" value="Chromosome 19"/>
</dbReference>
<dbReference type="GO" id="GO:0004601">
    <property type="term" value="F:peroxidase activity"/>
    <property type="evidence" value="ECO:0007669"/>
    <property type="project" value="TreeGrafter"/>
</dbReference>
<evidence type="ECO:0000313" key="8">
    <source>
        <dbReference type="Ensembl" id="ENSSORP00005033905.1"/>
    </source>
</evidence>
<dbReference type="PROSITE" id="PS01033">
    <property type="entry name" value="GLOBIN"/>
    <property type="match status" value="1"/>
</dbReference>
<dbReference type="Gene3D" id="1.10.490.10">
    <property type="entry name" value="Globins"/>
    <property type="match status" value="2"/>
</dbReference>
<dbReference type="InterPro" id="IPR009050">
    <property type="entry name" value="Globin-like_sf"/>
</dbReference>
<evidence type="ECO:0000256" key="4">
    <source>
        <dbReference type="ARBA" id="ARBA00022621"/>
    </source>
</evidence>
<dbReference type="PANTHER" id="PTHR11442">
    <property type="entry name" value="HEMOGLOBIN FAMILY MEMBER"/>
    <property type="match status" value="1"/>
</dbReference>
<evidence type="ECO:0000256" key="3">
    <source>
        <dbReference type="ARBA" id="ARBA00022617"/>
    </source>
</evidence>
<dbReference type="GO" id="GO:0020037">
    <property type="term" value="F:heme binding"/>
    <property type="evidence" value="ECO:0007669"/>
    <property type="project" value="InterPro"/>
</dbReference>
<keyword evidence="4" id="KW-0561">Oxygen transport</keyword>
<dbReference type="InterPro" id="IPR012292">
    <property type="entry name" value="Globin/Proto"/>
</dbReference>
<keyword evidence="9" id="KW-1185">Reference proteome</keyword>
<dbReference type="AlphaFoldDB" id="A0A673AW70"/>
<evidence type="ECO:0000256" key="2">
    <source>
        <dbReference type="ARBA" id="ARBA00022448"/>
    </source>
</evidence>
<keyword evidence="5" id="KW-0479">Metal-binding</keyword>
<dbReference type="GO" id="GO:0042744">
    <property type="term" value="P:hydrogen peroxide catabolic process"/>
    <property type="evidence" value="ECO:0007669"/>
    <property type="project" value="TreeGrafter"/>
</dbReference>
<name>A0A673AW70_9TELE</name>
<evidence type="ECO:0000256" key="6">
    <source>
        <dbReference type="ARBA" id="ARBA00023004"/>
    </source>
</evidence>
<dbReference type="InterPro" id="IPR000971">
    <property type="entry name" value="Globin"/>
</dbReference>
<keyword evidence="3" id="KW-0349">Heme</keyword>
<keyword evidence="6" id="KW-0408">Iron</keyword>
<dbReference type="PANTHER" id="PTHR11442:SF7">
    <property type="entry name" value="HEMOGLOBIN SUBUNIT EPSILON"/>
    <property type="match status" value="1"/>
</dbReference>
<feature type="domain" description="Globin" evidence="7">
    <location>
        <begin position="3"/>
        <end position="132"/>
    </location>
</feature>
<keyword evidence="2" id="KW-0813">Transport</keyword>
<dbReference type="GO" id="GO:0043177">
    <property type="term" value="F:organic acid binding"/>
    <property type="evidence" value="ECO:0007669"/>
    <property type="project" value="TreeGrafter"/>
</dbReference>
<reference evidence="8" key="3">
    <citation type="submission" date="2025-09" db="UniProtKB">
        <authorList>
            <consortium name="Ensembl"/>
        </authorList>
    </citation>
    <scope>IDENTIFICATION</scope>
</reference>